<dbReference type="AlphaFoldDB" id="A0A7X2S2X6"/>
<dbReference type="GO" id="GO:0043023">
    <property type="term" value="F:ribosomal large subunit binding"/>
    <property type="evidence" value="ECO:0007669"/>
    <property type="project" value="UniProtKB-UniRule"/>
</dbReference>
<dbReference type="PANTHER" id="PTHR15239:SF6">
    <property type="entry name" value="RIBOSOME QUALITY CONTROL COMPLEX SUBUNIT NEMF"/>
    <property type="match status" value="1"/>
</dbReference>
<dbReference type="InterPro" id="IPR008532">
    <property type="entry name" value="NFACT_RNA-bd"/>
</dbReference>
<comment type="caution">
    <text evidence="7">The sequence shown here is derived from an EMBL/GenBank/DDBJ whole genome shotgun (WGS) entry which is preliminary data.</text>
</comment>
<sequence length="569" mass="64561">MSFDGIFTYAMAKELQEKLENGRVSKIYQPYKNELILQVRAGGNNHKLLISAHPSYARIHLTEESYENPSSPPMFCMLLRKHLEGSVIEKIEQKDMERIIIFKLKGRNELGDITYKELIAEIMGRHSNLVLVDSEKQVILDSIKHLPPAVNSYRTVLPGHPYIYPPAQHKTEPFALSAEDVARKLDFFGSKLDQQLVQQFAGISPLLAKEIIHRAGLANRVTVPEAFINMMSGLQQNEWKPVMTITENKEAFYLTDLTHLKGESKAFPSLSALLDRYYFGKADRDRVKQQGSDLERFLQNELKKNKAKIKKLHKSLQDAEDADKYQLYGELLTANLYAIQRGDKQAEVLNYYDEEGGTVTITLHPQKTPSENAQSYFGKYQKAKKSVAHIEEQLKLTDEEMIYLDNLLQQIESASPGDLEEIREELQEGGYLKKKAVKKGKKQKNVLPVLEQYQASDGTQILVGKNNKQNEYLTTRAAARDDLWLHTKDIPGSHVVIKSKTPSEESILEAANIAAYYSKARSSGSVPVDFTLVRHVKKPSGSKPGFVIYDHQQTVFVTPDADLVKRLKK</sequence>
<accession>A0A7X2S2X6</accession>
<keyword evidence="1 5" id="KW-0820">tRNA-binding</keyword>
<evidence type="ECO:0000313" key="7">
    <source>
        <dbReference type="EMBL" id="MTH52682.1"/>
    </source>
</evidence>
<dbReference type="GO" id="GO:0019843">
    <property type="term" value="F:rRNA binding"/>
    <property type="evidence" value="ECO:0007669"/>
    <property type="project" value="UniProtKB-UniRule"/>
</dbReference>
<protein>
    <recommendedName>
        <fullName evidence="5">Rqc2 homolog RqcH</fullName>
        <shortName evidence="5">RqcH</shortName>
    </recommendedName>
</protein>
<dbReference type="Proteomes" id="UP000434639">
    <property type="component" value="Unassembled WGS sequence"/>
</dbReference>
<evidence type="ECO:0000256" key="1">
    <source>
        <dbReference type="ARBA" id="ARBA00022555"/>
    </source>
</evidence>
<proteinExistence type="inferred from homology"/>
<comment type="function">
    <text evidence="5">Key component of the ribosome quality control system (RQC), a ribosome-associated complex that mediates the extraction of incompletely synthesized nascent chains from stalled ribosomes and their subsequent degradation. RqcH recruits Ala-charged tRNA, and with RqcP directs the elongation of stalled nascent chains on 50S ribosomal subunits, leading to non-templated C-terminal alanine extensions (Ala tail). The Ala tail promotes nascent chain degradation. May add between 1 and at least 8 Ala residues. Binds to stalled 50S ribosomal subunits.</text>
</comment>
<keyword evidence="4 5" id="KW-0648">Protein biosynthesis</keyword>
<dbReference type="Gene3D" id="3.40.970.40">
    <property type="entry name" value="fibrinogen binding protein from staphylococcus aureus domain like"/>
    <property type="match status" value="1"/>
</dbReference>
<dbReference type="FunFam" id="2.30.310.10:FF:000004">
    <property type="entry name" value="Fibronectin-binding protein A"/>
    <property type="match status" value="1"/>
</dbReference>
<organism evidence="7 8">
    <name type="scientific">Metabacillus mangrovi</name>
    <dbReference type="NCBI Taxonomy" id="1491830"/>
    <lineage>
        <taxon>Bacteria</taxon>
        <taxon>Bacillati</taxon>
        <taxon>Bacillota</taxon>
        <taxon>Bacilli</taxon>
        <taxon>Bacillales</taxon>
        <taxon>Bacillaceae</taxon>
        <taxon>Metabacillus</taxon>
    </lineage>
</organism>
<evidence type="ECO:0000256" key="5">
    <source>
        <dbReference type="HAMAP-Rule" id="MF_00844"/>
    </source>
</evidence>
<reference evidence="7 8" key="1">
    <citation type="journal article" date="2017" name="Int. J. Syst. Evol. Microbiol.">
        <title>Bacillus mangrovi sp. nov., isolated from a sediment sample from a mangrove forest.</title>
        <authorList>
            <person name="Gupta V."/>
            <person name="Singh P.K."/>
            <person name="Korpole S."/>
            <person name="Tanuku N.R.S."/>
            <person name="Pinnaka A.K."/>
        </authorList>
    </citation>
    <scope>NUCLEOTIDE SEQUENCE [LARGE SCALE GENOMIC DNA]</scope>
    <source>
        <strain evidence="7 8">KCTC 33872</strain>
    </source>
</reference>
<name>A0A7X2S2X6_9BACI</name>
<dbReference type="RefSeq" id="WP_155111221.1">
    <property type="nucleotide sequence ID" value="NZ_WMIB01000002.1"/>
</dbReference>
<dbReference type="Pfam" id="PF05670">
    <property type="entry name" value="NFACT-R_1"/>
    <property type="match status" value="1"/>
</dbReference>
<dbReference type="Pfam" id="PF05833">
    <property type="entry name" value="NFACT_N"/>
    <property type="match status" value="1"/>
</dbReference>
<dbReference type="PANTHER" id="PTHR15239">
    <property type="entry name" value="NUCLEAR EXPORT MEDIATOR FACTOR NEMF"/>
    <property type="match status" value="1"/>
</dbReference>
<dbReference type="GO" id="GO:0000049">
    <property type="term" value="F:tRNA binding"/>
    <property type="evidence" value="ECO:0007669"/>
    <property type="project" value="UniProtKB-UniRule"/>
</dbReference>
<dbReference type="Gene3D" id="1.10.8.50">
    <property type="match status" value="1"/>
</dbReference>
<gene>
    <name evidence="5" type="primary">rqcH</name>
    <name evidence="7" type="ORF">GKZ89_04615</name>
</gene>
<evidence type="ECO:0000256" key="3">
    <source>
        <dbReference type="ARBA" id="ARBA00022884"/>
    </source>
</evidence>
<dbReference type="InterPro" id="IPR043682">
    <property type="entry name" value="RqcH_bacterial"/>
</dbReference>
<dbReference type="InterPro" id="IPR051608">
    <property type="entry name" value="RQC_Subunit_NEMF"/>
</dbReference>
<feature type="domain" description="NFACT RNA-binding" evidence="6">
    <location>
        <begin position="453"/>
        <end position="540"/>
    </location>
</feature>
<keyword evidence="8" id="KW-1185">Reference proteome</keyword>
<dbReference type="HAMAP" id="MF_00844_B">
    <property type="entry name" value="RqcH_B"/>
    <property type="match status" value="1"/>
</dbReference>
<dbReference type="EMBL" id="WMIB01000002">
    <property type="protein sequence ID" value="MTH52682.1"/>
    <property type="molecule type" value="Genomic_DNA"/>
</dbReference>
<dbReference type="OrthoDB" id="9766163at2"/>
<dbReference type="GO" id="GO:1990112">
    <property type="term" value="C:RQC complex"/>
    <property type="evidence" value="ECO:0007669"/>
    <property type="project" value="TreeGrafter"/>
</dbReference>
<keyword evidence="3 5" id="KW-0694">RNA-binding</keyword>
<evidence type="ECO:0000256" key="2">
    <source>
        <dbReference type="ARBA" id="ARBA00022730"/>
    </source>
</evidence>
<dbReference type="Gene3D" id="2.30.310.10">
    <property type="entry name" value="ibrinogen binding protein from staphylococcus aureus domain"/>
    <property type="match status" value="1"/>
</dbReference>
<comment type="similarity">
    <text evidence="5">Belongs to the NEMF family.</text>
</comment>
<dbReference type="GO" id="GO:0072344">
    <property type="term" value="P:rescue of stalled ribosome"/>
    <property type="evidence" value="ECO:0007669"/>
    <property type="project" value="UniProtKB-UniRule"/>
</dbReference>
<evidence type="ECO:0000256" key="4">
    <source>
        <dbReference type="ARBA" id="ARBA00022917"/>
    </source>
</evidence>
<keyword evidence="2 5" id="KW-0699">rRNA-binding</keyword>
<evidence type="ECO:0000259" key="6">
    <source>
        <dbReference type="Pfam" id="PF05670"/>
    </source>
</evidence>
<evidence type="ECO:0000313" key="8">
    <source>
        <dbReference type="Proteomes" id="UP000434639"/>
    </source>
</evidence>
<comment type="subunit">
    <text evidence="5">Associates with stalled 50S ribosomal subunits. Binds to RqcP.</text>
</comment>